<feature type="region of interest" description="Disordered" evidence="1">
    <location>
        <begin position="48"/>
        <end position="103"/>
    </location>
</feature>
<dbReference type="AlphaFoldDB" id="A0ABD0T8T3"/>
<comment type="caution">
    <text evidence="3">The sequence shown here is derived from an EMBL/GenBank/DDBJ whole genome shotgun (WGS) entry which is preliminary data.</text>
</comment>
<proteinExistence type="predicted"/>
<gene>
    <name evidence="3" type="ORF">ABMA28_016356</name>
</gene>
<organism evidence="3 4">
    <name type="scientific">Loxostege sticticalis</name>
    <name type="common">Beet webworm moth</name>
    <dbReference type="NCBI Taxonomy" id="481309"/>
    <lineage>
        <taxon>Eukaryota</taxon>
        <taxon>Metazoa</taxon>
        <taxon>Ecdysozoa</taxon>
        <taxon>Arthropoda</taxon>
        <taxon>Hexapoda</taxon>
        <taxon>Insecta</taxon>
        <taxon>Pterygota</taxon>
        <taxon>Neoptera</taxon>
        <taxon>Endopterygota</taxon>
        <taxon>Lepidoptera</taxon>
        <taxon>Glossata</taxon>
        <taxon>Ditrysia</taxon>
        <taxon>Pyraloidea</taxon>
        <taxon>Crambidae</taxon>
        <taxon>Pyraustinae</taxon>
        <taxon>Loxostege</taxon>
    </lineage>
</organism>
<sequence length="238" mass="26927">MPKSKKSPITTSTTFKSAFSLCLYLLQLKQVLAGTQFASHVSINTPARSFSHGVGDPVSSLARRGYRQPPRTASRSFRRPHSAQAQGYPRVRPTIPFNEEDSRRGNALRYSPWQHNNYMDITIPLLPPSPYKVDSPDPESLWPEGLFLPPVGPMRFAHSVARSDSGEVSSEAEPLDPYLLEGSEAIAAVTRANRHGHLYFHEIPHIESLLENQELRVRNQLKPHRLGSIRHTWPYYRP</sequence>
<evidence type="ECO:0000256" key="1">
    <source>
        <dbReference type="SAM" id="MobiDB-lite"/>
    </source>
</evidence>
<reference evidence="3 4" key="1">
    <citation type="submission" date="2024-06" db="EMBL/GenBank/DDBJ databases">
        <title>A chromosome-level genome assembly of beet webworm, Loxostege sticticalis.</title>
        <authorList>
            <person name="Zhang Y."/>
        </authorList>
    </citation>
    <scope>NUCLEOTIDE SEQUENCE [LARGE SCALE GENOMIC DNA]</scope>
    <source>
        <strain evidence="3">AQ028</strain>
        <tissue evidence="3">Male pupae</tissue>
    </source>
</reference>
<accession>A0ABD0T8T3</accession>
<feature type="chain" id="PRO_5044772831" evidence="2">
    <location>
        <begin position="34"/>
        <end position="238"/>
    </location>
</feature>
<evidence type="ECO:0000256" key="2">
    <source>
        <dbReference type="SAM" id="SignalP"/>
    </source>
</evidence>
<protein>
    <submittedName>
        <fullName evidence="3">Uncharacterized protein</fullName>
    </submittedName>
</protein>
<name>A0ABD0T8T3_LOXSC</name>
<dbReference type="Proteomes" id="UP001549921">
    <property type="component" value="Unassembled WGS sequence"/>
</dbReference>
<evidence type="ECO:0000313" key="3">
    <source>
        <dbReference type="EMBL" id="KAL0839709.1"/>
    </source>
</evidence>
<dbReference type="EMBL" id="JBEDNZ010000008">
    <property type="protein sequence ID" value="KAL0839709.1"/>
    <property type="molecule type" value="Genomic_DNA"/>
</dbReference>
<keyword evidence="2" id="KW-0732">Signal</keyword>
<evidence type="ECO:0000313" key="4">
    <source>
        <dbReference type="Proteomes" id="UP001549921"/>
    </source>
</evidence>
<feature type="signal peptide" evidence="2">
    <location>
        <begin position="1"/>
        <end position="33"/>
    </location>
</feature>